<evidence type="ECO:0000256" key="5">
    <source>
        <dbReference type="ARBA" id="ARBA00024045"/>
    </source>
</evidence>
<dbReference type="CDD" id="cd00371">
    <property type="entry name" value="HMA"/>
    <property type="match status" value="2"/>
</dbReference>
<evidence type="ECO:0000256" key="2">
    <source>
        <dbReference type="ARBA" id="ARBA00022723"/>
    </source>
</evidence>
<name>A0ABR2CS44_9ROSI</name>
<evidence type="ECO:0000256" key="3">
    <source>
        <dbReference type="ARBA" id="ARBA00023288"/>
    </source>
</evidence>
<comment type="caution">
    <text evidence="7">The sequence shown here is derived from an EMBL/GenBank/DDBJ whole genome shotgun (WGS) entry which is preliminary data.</text>
</comment>
<dbReference type="InterPro" id="IPR036163">
    <property type="entry name" value="HMA_dom_sf"/>
</dbReference>
<evidence type="ECO:0000313" key="8">
    <source>
        <dbReference type="Proteomes" id="UP001472677"/>
    </source>
</evidence>
<organism evidence="7 8">
    <name type="scientific">Hibiscus sabdariffa</name>
    <name type="common">roselle</name>
    <dbReference type="NCBI Taxonomy" id="183260"/>
    <lineage>
        <taxon>Eukaryota</taxon>
        <taxon>Viridiplantae</taxon>
        <taxon>Streptophyta</taxon>
        <taxon>Embryophyta</taxon>
        <taxon>Tracheophyta</taxon>
        <taxon>Spermatophyta</taxon>
        <taxon>Magnoliopsida</taxon>
        <taxon>eudicotyledons</taxon>
        <taxon>Gunneridae</taxon>
        <taxon>Pentapetalae</taxon>
        <taxon>rosids</taxon>
        <taxon>malvids</taxon>
        <taxon>Malvales</taxon>
        <taxon>Malvaceae</taxon>
        <taxon>Malvoideae</taxon>
        <taxon>Hibiscus</taxon>
    </lineage>
</organism>
<dbReference type="Pfam" id="PF00403">
    <property type="entry name" value="HMA"/>
    <property type="match status" value="2"/>
</dbReference>
<keyword evidence="3" id="KW-0449">Lipoprotein</keyword>
<feature type="domain" description="HMA" evidence="6">
    <location>
        <begin position="10"/>
        <end position="74"/>
    </location>
</feature>
<dbReference type="EMBL" id="JBBPBM010000045">
    <property type="protein sequence ID" value="KAK8522604.1"/>
    <property type="molecule type" value="Genomic_DNA"/>
</dbReference>
<dbReference type="SUPFAM" id="SSF55008">
    <property type="entry name" value="HMA, heavy metal-associated domain"/>
    <property type="match status" value="2"/>
</dbReference>
<dbReference type="Proteomes" id="UP001472677">
    <property type="component" value="Unassembled WGS sequence"/>
</dbReference>
<sequence length="209" mass="23767">MGNEQLQFRDGEILLKVQMLCEGCSSKVFTCLKDFQGVEEVEVDMNGNMVIVKGQKADPFKVLERVKKKYSRNVQLIFPIPKSEEDSQNKQVPKTNVVSLKMYMHCEGCVNDIKRRIERIQGVLNVEMDMKNSTVTIEGEFDSTKLVGTVAKRLGKYVEIVESNQEGNGSKKKGKEEEIMFHYPPQYLAEHVCPTQIFSDENISSCSVM</sequence>
<dbReference type="InterPro" id="IPR006121">
    <property type="entry name" value="HMA_dom"/>
</dbReference>
<evidence type="ECO:0000313" key="7">
    <source>
        <dbReference type="EMBL" id="KAK8522604.1"/>
    </source>
</evidence>
<dbReference type="InterPro" id="IPR044577">
    <property type="entry name" value="HIPP4/7/8/17/18/19"/>
</dbReference>
<dbReference type="PANTHER" id="PTHR46195">
    <property type="entry name" value="HEAVY METAL-ASSOCIATED ISOPRENYLATED PLANT PROTEIN 7"/>
    <property type="match status" value="1"/>
</dbReference>
<reference evidence="7 8" key="1">
    <citation type="journal article" date="2024" name="G3 (Bethesda)">
        <title>Genome assembly of Hibiscus sabdariffa L. provides insights into metabolisms of medicinal natural products.</title>
        <authorList>
            <person name="Kim T."/>
        </authorList>
    </citation>
    <scope>NUCLEOTIDE SEQUENCE [LARGE SCALE GENOMIC DNA]</scope>
    <source>
        <strain evidence="7">TK-2024</strain>
        <tissue evidence="7">Old leaves</tissue>
    </source>
</reference>
<dbReference type="Gene3D" id="3.30.70.100">
    <property type="match status" value="2"/>
</dbReference>
<dbReference type="PROSITE" id="PS50846">
    <property type="entry name" value="HMA_2"/>
    <property type="match status" value="2"/>
</dbReference>
<evidence type="ECO:0000256" key="4">
    <source>
        <dbReference type="ARBA" id="ARBA00023289"/>
    </source>
</evidence>
<comment type="similarity">
    <text evidence="5">Belongs to the HIPP family.</text>
</comment>
<proteinExistence type="inferred from homology"/>
<evidence type="ECO:0000259" key="6">
    <source>
        <dbReference type="PROSITE" id="PS50846"/>
    </source>
</evidence>
<keyword evidence="2" id="KW-0479">Metal-binding</keyword>
<keyword evidence="8" id="KW-1185">Reference proteome</keyword>
<gene>
    <name evidence="7" type="ORF">V6N12_056305</name>
</gene>
<accession>A0ABR2CS44</accession>
<keyword evidence="1" id="KW-0488">Methylation</keyword>
<dbReference type="PANTHER" id="PTHR46195:SF17">
    <property type="entry name" value="HEAVY METAL-ASSOCIATED ISOPRENYLATED PLANT PROTEIN 8"/>
    <property type="match status" value="1"/>
</dbReference>
<protein>
    <recommendedName>
        <fullName evidence="6">HMA domain-containing protein</fullName>
    </recommendedName>
</protein>
<keyword evidence="4" id="KW-0636">Prenylation</keyword>
<feature type="domain" description="HMA" evidence="6">
    <location>
        <begin position="95"/>
        <end position="159"/>
    </location>
</feature>
<evidence type="ECO:0000256" key="1">
    <source>
        <dbReference type="ARBA" id="ARBA00022481"/>
    </source>
</evidence>